<keyword evidence="2" id="KW-1185">Reference proteome</keyword>
<dbReference type="InterPro" id="IPR036390">
    <property type="entry name" value="WH_DNA-bd_sf"/>
</dbReference>
<accession>A0ABS5ICA2</accession>
<protein>
    <submittedName>
        <fullName evidence="1">MarR family transcriptional regulator</fullName>
    </submittedName>
</protein>
<dbReference type="Proteomes" id="UP000680714">
    <property type="component" value="Unassembled WGS sequence"/>
</dbReference>
<comment type="caution">
    <text evidence="1">The sequence shown here is derived from an EMBL/GenBank/DDBJ whole genome shotgun (WGS) entry which is preliminary data.</text>
</comment>
<evidence type="ECO:0000313" key="2">
    <source>
        <dbReference type="Proteomes" id="UP000680714"/>
    </source>
</evidence>
<dbReference type="InterPro" id="IPR036388">
    <property type="entry name" value="WH-like_DNA-bd_sf"/>
</dbReference>
<dbReference type="Pfam" id="PF25212">
    <property type="entry name" value="HVO_A0114"/>
    <property type="match status" value="1"/>
</dbReference>
<reference evidence="1 2" key="1">
    <citation type="submission" date="2021-04" db="EMBL/GenBank/DDBJ databases">
        <title>Magnetospirillum sulfuroxidans sp. nov., a facultative chemolithoautotrophic sulfur-oxidizing alphaproteobacterium isolated from freshwater sediment and proposals for Paramagetospirillum gen. nov., and Magnetospirillaceae fam. nov.</title>
        <authorList>
            <person name="Koziaeva V."/>
            <person name="Geelhoed J.S."/>
            <person name="Sorokin D.Y."/>
            <person name="Grouzdev D.S."/>
        </authorList>
    </citation>
    <scope>NUCLEOTIDE SEQUENCE [LARGE SCALE GENOMIC DNA]</scope>
    <source>
        <strain evidence="1 2">J10</strain>
    </source>
</reference>
<name>A0ABS5ICA2_9PROT</name>
<evidence type="ECO:0000313" key="1">
    <source>
        <dbReference type="EMBL" id="MBR9972058.1"/>
    </source>
</evidence>
<gene>
    <name evidence="1" type="ORF">KEC16_10050</name>
</gene>
<sequence>MAEKIKVGIATHEELRKRAIQIARGERRRQSDEPKVWFTSLESMAKVLSEPNRKLLRIIDEQHPASLAELEMLSGRKVSNLSRTLKTMSQYGLVKLVPGKRGSVAPEVLVRGVQMELNIVG</sequence>
<organism evidence="1 2">
    <name type="scientific">Magnetospirillum sulfuroxidans</name>
    <dbReference type="NCBI Taxonomy" id="611300"/>
    <lineage>
        <taxon>Bacteria</taxon>
        <taxon>Pseudomonadati</taxon>
        <taxon>Pseudomonadota</taxon>
        <taxon>Alphaproteobacteria</taxon>
        <taxon>Rhodospirillales</taxon>
        <taxon>Rhodospirillaceae</taxon>
        <taxon>Magnetospirillum</taxon>
    </lineage>
</organism>
<dbReference type="RefSeq" id="WP_211548447.1">
    <property type="nucleotide sequence ID" value="NZ_JAGTUF010000008.1"/>
</dbReference>
<dbReference type="SUPFAM" id="SSF46785">
    <property type="entry name" value="Winged helix' DNA-binding domain"/>
    <property type="match status" value="1"/>
</dbReference>
<dbReference type="Gene3D" id="1.10.10.10">
    <property type="entry name" value="Winged helix-like DNA-binding domain superfamily/Winged helix DNA-binding domain"/>
    <property type="match status" value="1"/>
</dbReference>
<proteinExistence type="predicted"/>
<dbReference type="EMBL" id="JAGTUF010000008">
    <property type="protein sequence ID" value="MBR9972058.1"/>
    <property type="molecule type" value="Genomic_DNA"/>
</dbReference>